<evidence type="ECO:0000313" key="2">
    <source>
        <dbReference type="Proteomes" id="UP000075391"/>
    </source>
</evidence>
<dbReference type="Proteomes" id="UP000075391">
    <property type="component" value="Unassembled WGS sequence"/>
</dbReference>
<name>A0A150WVS3_BDEBC</name>
<gene>
    <name evidence="1" type="ORF">AZI85_00945</name>
</gene>
<protein>
    <recommendedName>
        <fullName evidence="3">Lipoprotein</fullName>
    </recommendedName>
</protein>
<dbReference type="PROSITE" id="PS51257">
    <property type="entry name" value="PROKAR_LIPOPROTEIN"/>
    <property type="match status" value="1"/>
</dbReference>
<evidence type="ECO:0008006" key="3">
    <source>
        <dbReference type="Google" id="ProtNLM"/>
    </source>
</evidence>
<evidence type="ECO:0000313" key="1">
    <source>
        <dbReference type="EMBL" id="KYG70541.1"/>
    </source>
</evidence>
<organism evidence="1 2">
    <name type="scientific">Bdellovibrio bacteriovorus</name>
    <dbReference type="NCBI Taxonomy" id="959"/>
    <lineage>
        <taxon>Bacteria</taxon>
        <taxon>Pseudomonadati</taxon>
        <taxon>Bdellovibrionota</taxon>
        <taxon>Bdellovibrionia</taxon>
        <taxon>Bdellovibrionales</taxon>
        <taxon>Pseudobdellovibrionaceae</taxon>
        <taxon>Bdellovibrio</taxon>
    </lineage>
</organism>
<dbReference type="AlphaFoldDB" id="A0A150WVS3"/>
<dbReference type="OrthoDB" id="5292713at2"/>
<accession>A0A150WVS3</accession>
<reference evidence="1 2" key="1">
    <citation type="submission" date="2016-03" db="EMBL/GenBank/DDBJ databases">
        <authorList>
            <person name="Ploux O."/>
        </authorList>
    </citation>
    <scope>NUCLEOTIDE SEQUENCE [LARGE SCALE GENOMIC DNA]</scope>
    <source>
        <strain evidence="1 2">BER2</strain>
    </source>
</reference>
<dbReference type="RefSeq" id="WP_063242317.1">
    <property type="nucleotide sequence ID" value="NZ_CP168967.1"/>
</dbReference>
<sequence length="171" mass="19659">MKKFVLLLVATLALTACKTVKIENGEVPDEYLSRAKKVEGVYQGSFEGRRGELAITFQGNRPVLTYKDARGDSFVMPQCQSSVNDLKWAYVTRKGVVESVGFYFDPGVCFMDGREVVLSFSNNYNTIHVRILDRRYFDRHCRWEVVDPRMGPREICETVQREVNLNGKFSR</sequence>
<comment type="caution">
    <text evidence="1">The sequence shown here is derived from an EMBL/GenBank/DDBJ whole genome shotgun (WGS) entry which is preliminary data.</text>
</comment>
<dbReference type="EMBL" id="LUKF01000001">
    <property type="protein sequence ID" value="KYG70541.1"/>
    <property type="molecule type" value="Genomic_DNA"/>
</dbReference>
<proteinExistence type="predicted"/>